<organism evidence="2 3">
    <name type="scientific">Bacillus seohaeanensis</name>
    <dbReference type="NCBI Taxonomy" id="284580"/>
    <lineage>
        <taxon>Bacteria</taxon>
        <taxon>Bacillati</taxon>
        <taxon>Bacillota</taxon>
        <taxon>Bacilli</taxon>
        <taxon>Bacillales</taxon>
        <taxon>Bacillaceae</taxon>
        <taxon>Bacillus</taxon>
    </lineage>
</organism>
<sequence length="52" mass="5924">MKLLVWLFAIGVCGYSLFVAKDLFQEKNKLGAIVVALFSLSLLVFPFIIKYR</sequence>
<name>A0ABW5RQE5_9BACI</name>
<dbReference type="Proteomes" id="UP001597506">
    <property type="component" value="Unassembled WGS sequence"/>
</dbReference>
<keyword evidence="1" id="KW-0472">Membrane</keyword>
<evidence type="ECO:0000313" key="3">
    <source>
        <dbReference type="Proteomes" id="UP001597506"/>
    </source>
</evidence>
<accession>A0ABW5RQE5</accession>
<keyword evidence="3" id="KW-1185">Reference proteome</keyword>
<reference evidence="3" key="1">
    <citation type="journal article" date="2019" name="Int. J. Syst. Evol. Microbiol.">
        <title>The Global Catalogue of Microorganisms (GCM) 10K type strain sequencing project: providing services to taxonomists for standard genome sequencing and annotation.</title>
        <authorList>
            <consortium name="The Broad Institute Genomics Platform"/>
            <consortium name="The Broad Institute Genome Sequencing Center for Infectious Disease"/>
            <person name="Wu L."/>
            <person name="Ma J."/>
        </authorList>
    </citation>
    <scope>NUCLEOTIDE SEQUENCE [LARGE SCALE GENOMIC DNA]</scope>
    <source>
        <strain evidence="3">KCTC 3913</strain>
    </source>
</reference>
<evidence type="ECO:0000313" key="2">
    <source>
        <dbReference type="EMBL" id="MFD2680389.1"/>
    </source>
</evidence>
<feature type="transmembrane region" description="Helical" evidence="1">
    <location>
        <begin position="30"/>
        <end position="49"/>
    </location>
</feature>
<evidence type="ECO:0008006" key="4">
    <source>
        <dbReference type="Google" id="ProtNLM"/>
    </source>
</evidence>
<evidence type="ECO:0000256" key="1">
    <source>
        <dbReference type="SAM" id="Phobius"/>
    </source>
</evidence>
<proteinExistence type="predicted"/>
<dbReference type="RefSeq" id="WP_377933755.1">
    <property type="nucleotide sequence ID" value="NZ_JBHUMF010000015.1"/>
</dbReference>
<comment type="caution">
    <text evidence="2">The sequence shown here is derived from an EMBL/GenBank/DDBJ whole genome shotgun (WGS) entry which is preliminary data.</text>
</comment>
<protein>
    <recommendedName>
        <fullName evidence="4">DUF3953 domain-containing protein</fullName>
    </recommendedName>
</protein>
<dbReference type="EMBL" id="JBHUMF010000015">
    <property type="protein sequence ID" value="MFD2680389.1"/>
    <property type="molecule type" value="Genomic_DNA"/>
</dbReference>
<gene>
    <name evidence="2" type="ORF">ACFSUL_06440</name>
</gene>
<keyword evidence="1" id="KW-1133">Transmembrane helix</keyword>
<keyword evidence="1" id="KW-0812">Transmembrane</keyword>